<accession>X6N128</accession>
<reference evidence="2 3" key="1">
    <citation type="journal article" date="2013" name="Curr. Biol.">
        <title>The Genome of the Foraminiferan Reticulomyxa filosa.</title>
        <authorList>
            <person name="Glockner G."/>
            <person name="Hulsmann N."/>
            <person name="Schleicher M."/>
            <person name="Noegel A.A."/>
            <person name="Eichinger L."/>
            <person name="Gallinger C."/>
            <person name="Pawlowski J."/>
            <person name="Sierra R."/>
            <person name="Euteneuer U."/>
            <person name="Pillet L."/>
            <person name="Moustafa A."/>
            <person name="Platzer M."/>
            <person name="Groth M."/>
            <person name="Szafranski K."/>
            <person name="Schliwa M."/>
        </authorList>
    </citation>
    <scope>NUCLEOTIDE SEQUENCE [LARGE SCALE GENOMIC DNA]</scope>
</reference>
<dbReference type="Gene3D" id="1.10.238.10">
    <property type="entry name" value="EF-hand"/>
    <property type="match status" value="1"/>
</dbReference>
<dbReference type="AlphaFoldDB" id="X6N128"/>
<dbReference type="PROSITE" id="PS50222">
    <property type="entry name" value="EF_HAND_2"/>
    <property type="match status" value="1"/>
</dbReference>
<organism evidence="2 3">
    <name type="scientific">Reticulomyxa filosa</name>
    <dbReference type="NCBI Taxonomy" id="46433"/>
    <lineage>
        <taxon>Eukaryota</taxon>
        <taxon>Sar</taxon>
        <taxon>Rhizaria</taxon>
        <taxon>Retaria</taxon>
        <taxon>Foraminifera</taxon>
        <taxon>Monothalamids</taxon>
        <taxon>Reticulomyxidae</taxon>
        <taxon>Reticulomyxa</taxon>
    </lineage>
</organism>
<dbReference type="EMBL" id="ASPP01014120">
    <property type="protein sequence ID" value="ETO19032.1"/>
    <property type="molecule type" value="Genomic_DNA"/>
</dbReference>
<feature type="domain" description="EF-hand" evidence="1">
    <location>
        <begin position="116"/>
        <end position="151"/>
    </location>
</feature>
<dbReference type="Pfam" id="PF13499">
    <property type="entry name" value="EF-hand_7"/>
    <property type="match status" value="1"/>
</dbReference>
<dbReference type="InterPro" id="IPR002048">
    <property type="entry name" value="EF_hand_dom"/>
</dbReference>
<sequence length="209" mass="22889">MNKIGIATATTTTTTTTTTMTTASAAIAATTATIATTTTTTTTATNASMTPSRNSKDRIMSARPSLAHAIGVPANKSGMQKQQNEAIKNMLLHVIFAEVNMMEADSTKYQEEKLKPLLDKMKDYFVECDKAKRGALDRKEFAEWLEKCGLHLFTDDIDTVFAIFDVHGTGLVDYRQFMKNFVPKSVPGVPAPTLPDLLKHTITVHFGVR</sequence>
<dbReference type="InterPro" id="IPR011992">
    <property type="entry name" value="EF-hand-dom_pair"/>
</dbReference>
<evidence type="ECO:0000313" key="2">
    <source>
        <dbReference type="EMBL" id="ETO19032.1"/>
    </source>
</evidence>
<proteinExistence type="predicted"/>
<feature type="non-terminal residue" evidence="2">
    <location>
        <position position="209"/>
    </location>
</feature>
<evidence type="ECO:0000259" key="1">
    <source>
        <dbReference type="PROSITE" id="PS50222"/>
    </source>
</evidence>
<keyword evidence="3" id="KW-1185">Reference proteome</keyword>
<dbReference type="Proteomes" id="UP000023152">
    <property type="component" value="Unassembled WGS sequence"/>
</dbReference>
<dbReference type="OrthoDB" id="5859791at2759"/>
<comment type="caution">
    <text evidence="2">The sequence shown here is derived from an EMBL/GenBank/DDBJ whole genome shotgun (WGS) entry which is preliminary data.</text>
</comment>
<protein>
    <recommendedName>
        <fullName evidence="1">EF-hand domain-containing protein</fullName>
    </recommendedName>
</protein>
<gene>
    <name evidence="2" type="ORF">RFI_18206</name>
</gene>
<dbReference type="SUPFAM" id="SSF47473">
    <property type="entry name" value="EF-hand"/>
    <property type="match status" value="1"/>
</dbReference>
<dbReference type="GO" id="GO:0005509">
    <property type="term" value="F:calcium ion binding"/>
    <property type="evidence" value="ECO:0007669"/>
    <property type="project" value="InterPro"/>
</dbReference>
<evidence type="ECO:0000313" key="3">
    <source>
        <dbReference type="Proteomes" id="UP000023152"/>
    </source>
</evidence>
<name>X6N128_RETFI</name>